<evidence type="ECO:0000313" key="2">
    <source>
        <dbReference type="EMBL" id="SUB33143.1"/>
    </source>
</evidence>
<dbReference type="EMBL" id="UGSS01000002">
    <property type="protein sequence ID" value="SUB33143.1"/>
    <property type="molecule type" value="Genomic_DNA"/>
</dbReference>
<accession>A0A379B3C8</accession>
<feature type="region of interest" description="Disordered" evidence="1">
    <location>
        <begin position="109"/>
        <end position="161"/>
    </location>
</feature>
<evidence type="ECO:0000256" key="1">
    <source>
        <dbReference type="SAM" id="MobiDB-lite"/>
    </source>
</evidence>
<organism evidence="2 3">
    <name type="scientific">[Pasteurella] mairii</name>
    <dbReference type="NCBI Taxonomy" id="757"/>
    <lineage>
        <taxon>Bacteria</taxon>
        <taxon>Pseudomonadati</taxon>
        <taxon>Pseudomonadota</taxon>
        <taxon>Gammaproteobacteria</taxon>
        <taxon>Pasteurellales</taxon>
        <taxon>Pasteurellaceae</taxon>
    </lineage>
</organism>
<keyword evidence="3" id="KW-1185">Reference proteome</keyword>
<evidence type="ECO:0000313" key="3">
    <source>
        <dbReference type="Proteomes" id="UP000254280"/>
    </source>
</evidence>
<sequence>MTAENLNIESLQDTAKYADKQGSVSGQVTVGYGFSAGGSYSRSKVKSNYASVKTQAGILAGDGGYDVNVDNKVHLTGGVILSSAEKNKNSLSAQTFSFEDIQNHSDAEASASGFGMGLSVGRDQTSEEDKQQNRVYRDEREQNGETFDKANPNKQHSSPIKFGLGENDVHSTDFYALAKIGAVNLLSNESKSESSSSITSSIISEGNFNIQDKDGQNNINRIKKGTIEETNSLEQKDYQSLQKEVEIDSSIKKAFYTNVAGLTDEAYRTMFIAEHRMMGFVTDKNGKSIPDEKLINKLKDEALVDLNVAEMSEDEINTTVLKYIEQEISKGRNIYQLYELSDQQRAKLKTTKFINLETGEYIDKVVVGFNGIFNQLQNAAKYAVQNYVSDAENNRLYQNTYFVHFPKANNTVSELLVAGYQKYLEGHSGLFGLTNSSIQARGLMEQYGQSGLFIGAHSRGTLTVSNALAALSSDINLQGTTMKMLGPAANVENTDRIFNKLSGHHIFVDNDGNDIVGTLVGFNPSTYTINTNNYGWGKLLVDSFWGDASPHNCGGLGNAYCVQQGYRNFERMAPSISVKDLEK</sequence>
<gene>
    <name evidence="2" type="ORF">NCTC10699_00749</name>
</gene>
<dbReference type="AlphaFoldDB" id="A0A379B3C8"/>
<proteinExistence type="predicted"/>
<protein>
    <submittedName>
        <fullName evidence="2">Uncharacterized protein</fullName>
    </submittedName>
</protein>
<reference evidence="2 3" key="1">
    <citation type="submission" date="2018-06" db="EMBL/GenBank/DDBJ databases">
        <authorList>
            <consortium name="Pathogen Informatics"/>
            <person name="Doyle S."/>
        </authorList>
    </citation>
    <scope>NUCLEOTIDE SEQUENCE [LARGE SCALE GENOMIC DNA]</scope>
    <source>
        <strain evidence="2 3">NCTC10699</strain>
    </source>
</reference>
<dbReference type="Proteomes" id="UP000254280">
    <property type="component" value="Unassembled WGS sequence"/>
</dbReference>
<name>A0A379B3C8_9PAST</name>
<feature type="compositionally biased region" description="Basic and acidic residues" evidence="1">
    <location>
        <begin position="124"/>
        <end position="148"/>
    </location>
</feature>